<proteinExistence type="predicted"/>
<name>A0A2T5MC50_9GAMM</name>
<accession>A0A2T5MC50</accession>
<dbReference type="PANTHER" id="PTHR37017">
    <property type="entry name" value="AB HYDROLASE-1 DOMAIN-CONTAINING PROTEIN-RELATED"/>
    <property type="match status" value="1"/>
</dbReference>
<dbReference type="PANTHER" id="PTHR37017:SF11">
    <property type="entry name" value="ESTERASE_LIPASE_THIOESTERASE DOMAIN-CONTAINING PROTEIN"/>
    <property type="match status" value="1"/>
</dbReference>
<evidence type="ECO:0000259" key="1">
    <source>
        <dbReference type="Pfam" id="PF12697"/>
    </source>
</evidence>
<keyword evidence="2" id="KW-0378">Hydrolase</keyword>
<dbReference type="InterPro" id="IPR052897">
    <property type="entry name" value="Sec-Metab_Biosynth_Hydrolase"/>
</dbReference>
<dbReference type="EMBL" id="QANS01000007">
    <property type="protein sequence ID" value="PTU30159.1"/>
    <property type="molecule type" value="Genomic_DNA"/>
</dbReference>
<feature type="domain" description="AB hydrolase-1" evidence="1">
    <location>
        <begin position="6"/>
        <end position="231"/>
    </location>
</feature>
<dbReference type="Pfam" id="PF12697">
    <property type="entry name" value="Abhydrolase_6"/>
    <property type="match status" value="1"/>
</dbReference>
<protein>
    <submittedName>
        <fullName evidence="2">Alpha/beta hydrolase</fullName>
    </submittedName>
</protein>
<dbReference type="InterPro" id="IPR029058">
    <property type="entry name" value="AB_hydrolase_fold"/>
</dbReference>
<dbReference type="InterPro" id="IPR000073">
    <property type="entry name" value="AB_hydrolase_1"/>
</dbReference>
<dbReference type="Gene3D" id="3.40.50.1820">
    <property type="entry name" value="alpha/beta hydrolase"/>
    <property type="match status" value="1"/>
</dbReference>
<reference evidence="2 3" key="1">
    <citation type="submission" date="2018-04" db="EMBL/GenBank/DDBJ databases">
        <title>Novel species isolated from glacier.</title>
        <authorList>
            <person name="Liu Q."/>
            <person name="Xin Y.-H."/>
        </authorList>
    </citation>
    <scope>NUCLEOTIDE SEQUENCE [LARGE SCALE GENOMIC DNA]</scope>
    <source>
        <strain evidence="2 3">GT1R17</strain>
    </source>
</reference>
<dbReference type="RefSeq" id="WP_107941505.1">
    <property type="nucleotide sequence ID" value="NZ_QANS01000007.1"/>
</dbReference>
<dbReference type="GO" id="GO:0016787">
    <property type="term" value="F:hydrolase activity"/>
    <property type="evidence" value="ECO:0007669"/>
    <property type="project" value="UniProtKB-KW"/>
</dbReference>
<evidence type="ECO:0000313" key="2">
    <source>
        <dbReference type="EMBL" id="PTU30159.1"/>
    </source>
</evidence>
<comment type="caution">
    <text evidence="2">The sequence shown here is derived from an EMBL/GenBank/DDBJ whole genome shotgun (WGS) entry which is preliminary data.</text>
</comment>
<dbReference type="Proteomes" id="UP000244248">
    <property type="component" value="Unassembled WGS sequence"/>
</dbReference>
<keyword evidence="3" id="KW-1185">Reference proteome</keyword>
<sequence>MATYMLVHGGGHGGWCYQFVAKILRSHGHEVYTPTMTGVGEREHLLSPAVDMNLQITDIVKAIEFEDLRDLILVGHSYGGMIITGVADQVGDRIANLVYLDAAYPENGQSLVDHAGEIMLAARQTARIVNGIELILFPGDDPLSYFGVTEPDQIEWMKPKLTPHPWKCFDQKLVLKNEAAVRKIPQSFISCSYRMDDDSREKQKTLSEGRYWEIDTGHDLMISEPQWTADALMELAGLIGKGTATVPHARPTLAPVVAQPAPSVSTGPATLEGKWALKMKGPAGPVAGTTIFESINGALSGTQSFGPAMTKPITEVKVDGDTIIWISHIDKPIKMKLEFTAQRNGGEMTGKVKAGFVGTYSFTGRKE</sequence>
<organism evidence="2 3">
    <name type="scientific">Stenotrophobium rhamnosiphilum</name>
    <dbReference type="NCBI Taxonomy" id="2029166"/>
    <lineage>
        <taxon>Bacteria</taxon>
        <taxon>Pseudomonadati</taxon>
        <taxon>Pseudomonadota</taxon>
        <taxon>Gammaproteobacteria</taxon>
        <taxon>Nevskiales</taxon>
        <taxon>Nevskiaceae</taxon>
        <taxon>Stenotrophobium</taxon>
    </lineage>
</organism>
<dbReference type="SUPFAM" id="SSF53474">
    <property type="entry name" value="alpha/beta-Hydrolases"/>
    <property type="match status" value="1"/>
</dbReference>
<dbReference type="OrthoDB" id="9773293at2"/>
<evidence type="ECO:0000313" key="3">
    <source>
        <dbReference type="Proteomes" id="UP000244248"/>
    </source>
</evidence>
<gene>
    <name evidence="2" type="ORF">CJD38_16595</name>
</gene>
<dbReference type="AlphaFoldDB" id="A0A2T5MC50"/>